<dbReference type="EMBL" id="BAAARV010000072">
    <property type="protein sequence ID" value="GAA2371872.1"/>
    <property type="molecule type" value="Genomic_DNA"/>
</dbReference>
<comment type="similarity">
    <text evidence="2 6">Belongs to the glycosyl hydrolase 3 family.</text>
</comment>
<dbReference type="InterPro" id="IPR036962">
    <property type="entry name" value="Glyco_hydro_3_N_sf"/>
</dbReference>
<evidence type="ECO:0000256" key="7">
    <source>
        <dbReference type="SAM" id="SignalP"/>
    </source>
</evidence>
<dbReference type="InterPro" id="IPR017853">
    <property type="entry name" value="GH"/>
</dbReference>
<dbReference type="Gene3D" id="3.20.20.300">
    <property type="entry name" value="Glycoside hydrolase, family 3, N-terminal domain"/>
    <property type="match status" value="1"/>
</dbReference>
<dbReference type="SUPFAM" id="SSF51445">
    <property type="entry name" value="(Trans)glycosidases"/>
    <property type="match status" value="1"/>
</dbReference>
<keyword evidence="4 6" id="KW-0378">Hydrolase</keyword>
<evidence type="ECO:0000313" key="10">
    <source>
        <dbReference type="EMBL" id="GAA2371872.1"/>
    </source>
</evidence>
<feature type="signal peptide" evidence="7">
    <location>
        <begin position="1"/>
        <end position="25"/>
    </location>
</feature>
<gene>
    <name evidence="10" type="ORF">GCM10010170_073810</name>
</gene>
<accession>A0ABN3H827</accession>
<evidence type="ECO:0000259" key="8">
    <source>
        <dbReference type="Pfam" id="PF00933"/>
    </source>
</evidence>
<dbReference type="InterPro" id="IPR036881">
    <property type="entry name" value="Glyco_hydro_3_C_sf"/>
</dbReference>
<dbReference type="Pfam" id="PF00933">
    <property type="entry name" value="Glyco_hydro_3"/>
    <property type="match status" value="1"/>
</dbReference>
<proteinExistence type="inferred from homology"/>
<dbReference type="Proteomes" id="UP001501444">
    <property type="component" value="Unassembled WGS sequence"/>
</dbReference>
<keyword evidence="11" id="KW-1185">Reference proteome</keyword>
<dbReference type="InterPro" id="IPR001764">
    <property type="entry name" value="Glyco_hydro_3_N"/>
</dbReference>
<evidence type="ECO:0000256" key="4">
    <source>
        <dbReference type="ARBA" id="ARBA00022801"/>
    </source>
</evidence>
<dbReference type="InterPro" id="IPR050226">
    <property type="entry name" value="NagZ_Beta-hexosaminidase"/>
</dbReference>
<evidence type="ECO:0000313" key="11">
    <source>
        <dbReference type="Proteomes" id="UP001501444"/>
    </source>
</evidence>
<protein>
    <recommendedName>
        <fullName evidence="3">beta-N-acetylhexosaminidase</fullName>
        <ecNumber evidence="3">3.2.1.52</ecNumber>
    </recommendedName>
</protein>
<comment type="caution">
    <text evidence="10">The sequence shown here is derived from an EMBL/GenBank/DDBJ whole genome shotgun (WGS) entry which is preliminary data.</text>
</comment>
<evidence type="ECO:0000256" key="2">
    <source>
        <dbReference type="ARBA" id="ARBA00005336"/>
    </source>
</evidence>
<name>A0ABN3H827_9ACTN</name>
<evidence type="ECO:0000259" key="9">
    <source>
        <dbReference type="Pfam" id="PF01915"/>
    </source>
</evidence>
<dbReference type="PANTHER" id="PTHR30480">
    <property type="entry name" value="BETA-HEXOSAMINIDASE-RELATED"/>
    <property type="match status" value="1"/>
</dbReference>
<evidence type="ECO:0000256" key="3">
    <source>
        <dbReference type="ARBA" id="ARBA00012663"/>
    </source>
</evidence>
<dbReference type="InterPro" id="IPR002772">
    <property type="entry name" value="Glyco_hydro_3_C"/>
</dbReference>
<evidence type="ECO:0000256" key="5">
    <source>
        <dbReference type="ARBA" id="ARBA00023295"/>
    </source>
</evidence>
<dbReference type="PANTHER" id="PTHR30480:SF13">
    <property type="entry name" value="BETA-HEXOSAMINIDASE"/>
    <property type="match status" value="1"/>
</dbReference>
<comment type="catalytic activity">
    <reaction evidence="1">
        <text>Hydrolysis of terminal non-reducing N-acetyl-D-hexosamine residues in N-acetyl-beta-D-hexosaminides.</text>
        <dbReference type="EC" id="3.2.1.52"/>
    </reaction>
</comment>
<keyword evidence="5 6" id="KW-0326">Glycosidase</keyword>
<reference evidence="10 11" key="1">
    <citation type="journal article" date="2019" name="Int. J. Syst. Evol. Microbiol.">
        <title>The Global Catalogue of Microorganisms (GCM) 10K type strain sequencing project: providing services to taxonomists for standard genome sequencing and annotation.</title>
        <authorList>
            <consortium name="The Broad Institute Genomics Platform"/>
            <consortium name="The Broad Institute Genome Sequencing Center for Infectious Disease"/>
            <person name="Wu L."/>
            <person name="Ma J."/>
        </authorList>
    </citation>
    <scope>NUCLEOTIDE SEQUENCE [LARGE SCALE GENOMIC DNA]</scope>
    <source>
        <strain evidence="10 11">JCM 3272</strain>
    </source>
</reference>
<dbReference type="PROSITE" id="PS00775">
    <property type="entry name" value="GLYCOSYL_HYDROL_F3"/>
    <property type="match status" value="1"/>
</dbReference>
<feature type="domain" description="Glycoside hydrolase family 3 N-terminal" evidence="8">
    <location>
        <begin position="40"/>
        <end position="377"/>
    </location>
</feature>
<dbReference type="SUPFAM" id="SSF52279">
    <property type="entry name" value="Beta-D-glucan exohydrolase, C-terminal domain"/>
    <property type="match status" value="1"/>
</dbReference>
<dbReference type="EC" id="3.2.1.52" evidence="3"/>
<feature type="chain" id="PRO_5047005942" description="beta-N-acetylhexosaminidase" evidence="7">
    <location>
        <begin position="26"/>
        <end position="574"/>
    </location>
</feature>
<dbReference type="GO" id="GO:0016787">
    <property type="term" value="F:hydrolase activity"/>
    <property type="evidence" value="ECO:0007669"/>
    <property type="project" value="UniProtKB-KW"/>
</dbReference>
<organism evidence="10 11">
    <name type="scientific">Dactylosporangium salmoneum</name>
    <dbReference type="NCBI Taxonomy" id="53361"/>
    <lineage>
        <taxon>Bacteria</taxon>
        <taxon>Bacillati</taxon>
        <taxon>Actinomycetota</taxon>
        <taxon>Actinomycetes</taxon>
        <taxon>Micromonosporales</taxon>
        <taxon>Micromonosporaceae</taxon>
        <taxon>Dactylosporangium</taxon>
    </lineage>
</organism>
<feature type="domain" description="Glycoside hydrolase family 3 C-terminal" evidence="9">
    <location>
        <begin position="430"/>
        <end position="561"/>
    </location>
</feature>
<keyword evidence="7" id="KW-0732">Signal</keyword>
<dbReference type="Gene3D" id="3.40.50.1700">
    <property type="entry name" value="Glycoside hydrolase family 3 C-terminal domain"/>
    <property type="match status" value="1"/>
</dbReference>
<sequence>MLRRSVLMCSAAALAAASLPEDAWAGPGDPVAKLLSGLSLEQKVGQLFVGYVYGDNATAPSAADAAANTARYGVASGAEVVRRYHLGGVIYFTWSHNLGGGPAQIAALSNGLQAAARADAGIPLQISTDQEGGIVNRIGAPLAISPGNMAAGATADPGAALRAARVSGQELLALGINVVDAPVVDVNTNPRNAADGPRAFGDRTAAVALFGAAAVAGYRAAGIGAQAKHFPGLGDTTVNTDNGVAVTDETREQILATHVPPFVAAIAAGVPSIMAAHIVAPALDPSGAPASLSRPIVTGLLRERLRFDGVVVTDALDAAALAGLTQEQIVLGALDAGIDQLLMPADPPRAVRAVLDAVAAGTLTEARIDQSVRRILRMKRALGLFDRGDAPAPVVGTPEHLQTMADIAARSVTKLKGAGLPLAAGSSVLVTGWGVSTTQTLTDGLAARGLSATRLWTGSPSPALIAQAVAAAQTAAATVVTTNNAWSDPTQVALVQALLATGRPVVVAAVGGPYDIAYFPTAPAYLAVYGYQPPSLAALADALTGRAGTPGRLPVTIRTPDGASVLYAFGSGSS</sequence>
<dbReference type="Pfam" id="PF01915">
    <property type="entry name" value="Glyco_hydro_3_C"/>
    <property type="match status" value="1"/>
</dbReference>
<evidence type="ECO:0000256" key="1">
    <source>
        <dbReference type="ARBA" id="ARBA00001231"/>
    </source>
</evidence>
<dbReference type="InterPro" id="IPR019800">
    <property type="entry name" value="Glyco_hydro_3_AS"/>
</dbReference>
<evidence type="ECO:0000256" key="6">
    <source>
        <dbReference type="RuleBase" id="RU361161"/>
    </source>
</evidence>